<dbReference type="EMBL" id="MSCI01000001">
    <property type="protein sequence ID" value="PQJ63513.1"/>
    <property type="molecule type" value="Genomic_DNA"/>
</dbReference>
<feature type="domain" description="N-acetyltransferase" evidence="1">
    <location>
        <begin position="2"/>
        <end position="140"/>
    </location>
</feature>
<sequence length="140" mass="15426">MIEVKNVAFDSENEQSIRSIRESVFINEQSIAPEIEFDGLDSSAIHAVVTVDGKRVGTGRILSDGHIGRIAIMRDFRGLGLGSKIVLSLIDEAKQSGYKRVYLGSQKQAIDFYTKLGFTPFGEEFMEAGIVHLSMEKTLG</sequence>
<dbReference type="PANTHER" id="PTHR13355">
    <property type="entry name" value="GLUCOSAMINE 6-PHOSPHATE N-ACETYLTRANSFERASE"/>
    <property type="match status" value="1"/>
</dbReference>
<dbReference type="PROSITE" id="PS51186">
    <property type="entry name" value="GNAT"/>
    <property type="match status" value="1"/>
</dbReference>
<dbReference type="SUPFAM" id="SSF55729">
    <property type="entry name" value="Acyl-CoA N-acyltransferases (Nat)"/>
    <property type="match status" value="1"/>
</dbReference>
<accession>A0A2S7VMW5</accession>
<evidence type="ECO:0000313" key="3">
    <source>
        <dbReference type="Proteomes" id="UP000238707"/>
    </source>
</evidence>
<dbReference type="CDD" id="cd04301">
    <property type="entry name" value="NAT_SF"/>
    <property type="match status" value="1"/>
</dbReference>
<dbReference type="InterPro" id="IPR016181">
    <property type="entry name" value="Acyl_CoA_acyltransferase"/>
</dbReference>
<name>A0A2S7VMW5_9VIBR</name>
<dbReference type="Pfam" id="PF13673">
    <property type="entry name" value="Acetyltransf_10"/>
    <property type="match status" value="1"/>
</dbReference>
<comment type="caution">
    <text evidence="2">The sequence shown here is derived from an EMBL/GenBank/DDBJ whole genome shotgun (WGS) entry which is preliminary data.</text>
</comment>
<reference evidence="2 3" key="1">
    <citation type="submission" date="2016-12" db="EMBL/GenBank/DDBJ databases">
        <title>Diversity of luminous bacteria.</title>
        <authorList>
            <person name="Yoshizawa S."/>
            <person name="Kogure K."/>
        </authorList>
    </citation>
    <scope>NUCLEOTIDE SEQUENCE [LARGE SCALE GENOMIC DNA]</scope>
    <source>
        <strain evidence="2 3">LC2-408</strain>
    </source>
</reference>
<dbReference type="AlphaFoldDB" id="A0A2S7VMW5"/>
<evidence type="ECO:0000259" key="1">
    <source>
        <dbReference type="PROSITE" id="PS51186"/>
    </source>
</evidence>
<organism evidence="2 3">
    <name type="scientific">Vibrio chagasii</name>
    <dbReference type="NCBI Taxonomy" id="170679"/>
    <lineage>
        <taxon>Bacteria</taxon>
        <taxon>Pseudomonadati</taxon>
        <taxon>Pseudomonadota</taxon>
        <taxon>Gammaproteobacteria</taxon>
        <taxon>Vibrionales</taxon>
        <taxon>Vibrionaceae</taxon>
        <taxon>Vibrio</taxon>
    </lineage>
</organism>
<proteinExistence type="predicted"/>
<dbReference type="GO" id="GO:0004343">
    <property type="term" value="F:glucosamine 6-phosphate N-acetyltransferase activity"/>
    <property type="evidence" value="ECO:0007669"/>
    <property type="project" value="TreeGrafter"/>
</dbReference>
<dbReference type="Gene3D" id="3.40.630.30">
    <property type="match status" value="1"/>
</dbReference>
<dbReference type="InterPro" id="IPR000182">
    <property type="entry name" value="GNAT_dom"/>
</dbReference>
<gene>
    <name evidence="2" type="ORF">BTO10_01440</name>
</gene>
<dbReference type="PANTHER" id="PTHR13355:SF11">
    <property type="entry name" value="GLUCOSAMINE 6-PHOSPHATE N-ACETYLTRANSFERASE"/>
    <property type="match status" value="1"/>
</dbReference>
<evidence type="ECO:0000313" key="2">
    <source>
        <dbReference type="EMBL" id="PQJ63513.1"/>
    </source>
</evidence>
<keyword evidence="2" id="KW-0808">Transferase</keyword>
<dbReference type="InterPro" id="IPR039143">
    <property type="entry name" value="GNPNAT1-like"/>
</dbReference>
<dbReference type="RefSeq" id="WP_105023303.1">
    <property type="nucleotide sequence ID" value="NZ_MSCI01000001.1"/>
</dbReference>
<dbReference type="Proteomes" id="UP000238707">
    <property type="component" value="Unassembled WGS sequence"/>
</dbReference>
<keyword evidence="3" id="KW-1185">Reference proteome</keyword>
<protein>
    <submittedName>
        <fullName evidence="2">GNAT family N-acetyltransferase</fullName>
    </submittedName>
</protein>